<keyword evidence="6 16" id="KW-0479">Metal-binding</keyword>
<dbReference type="EC" id="1.11.1.7" evidence="19"/>
<dbReference type="PROSITE" id="PS50873">
    <property type="entry name" value="PEROXIDASE_4"/>
    <property type="match status" value="1"/>
</dbReference>
<comment type="similarity">
    <text evidence="19">Belongs to the peroxidase family. Classical plant (class III) peroxidase subfamily.</text>
</comment>
<organism evidence="21 22">
    <name type="scientific">Miscanthus lutarioriparius</name>
    <dbReference type="NCBI Taxonomy" id="422564"/>
    <lineage>
        <taxon>Eukaryota</taxon>
        <taxon>Viridiplantae</taxon>
        <taxon>Streptophyta</taxon>
        <taxon>Embryophyta</taxon>
        <taxon>Tracheophyta</taxon>
        <taxon>Spermatophyta</taxon>
        <taxon>Magnoliopsida</taxon>
        <taxon>Liliopsida</taxon>
        <taxon>Poales</taxon>
        <taxon>Poaceae</taxon>
        <taxon>PACMAD clade</taxon>
        <taxon>Panicoideae</taxon>
        <taxon>Andropogonodae</taxon>
        <taxon>Andropogoneae</taxon>
        <taxon>Saccharinae</taxon>
        <taxon>Miscanthus</taxon>
    </lineage>
</organism>
<comment type="caution">
    <text evidence="21">The sequence shown here is derived from an EMBL/GenBank/DDBJ whole genome shotgun (WGS) entry which is preliminary data.</text>
</comment>
<evidence type="ECO:0000256" key="19">
    <source>
        <dbReference type="RuleBase" id="RU362060"/>
    </source>
</evidence>
<dbReference type="PROSITE" id="PS00435">
    <property type="entry name" value="PEROXIDASE_1"/>
    <property type="match status" value="1"/>
</dbReference>
<dbReference type="Proteomes" id="UP000604825">
    <property type="component" value="Unassembled WGS sequence"/>
</dbReference>
<evidence type="ECO:0000256" key="15">
    <source>
        <dbReference type="PIRSR" id="PIRSR600823-2"/>
    </source>
</evidence>
<feature type="binding site" evidence="16">
    <location>
        <position position="206"/>
    </location>
    <ligand>
        <name>Ca(2+)</name>
        <dbReference type="ChEBI" id="CHEBI:29108"/>
        <label>2</label>
    </ligand>
</feature>
<dbReference type="InterPro" id="IPR019794">
    <property type="entry name" value="Peroxidases_AS"/>
</dbReference>
<evidence type="ECO:0000313" key="21">
    <source>
        <dbReference type="EMBL" id="CAD6258958.1"/>
    </source>
</evidence>
<dbReference type="Pfam" id="PF00141">
    <property type="entry name" value="peroxidase"/>
    <property type="match status" value="1"/>
</dbReference>
<dbReference type="SUPFAM" id="SSF48113">
    <property type="entry name" value="Heme-dependent peroxidases"/>
    <property type="match status" value="1"/>
</dbReference>
<feature type="binding site" evidence="16">
    <location>
        <position position="255"/>
    </location>
    <ligand>
        <name>Ca(2+)</name>
        <dbReference type="ChEBI" id="CHEBI:29108"/>
        <label>2</label>
    </ligand>
</feature>
<feature type="binding site" evidence="16">
    <location>
        <position position="87"/>
    </location>
    <ligand>
        <name>Ca(2+)</name>
        <dbReference type="ChEBI" id="CHEBI:29108"/>
        <label>1</label>
    </ligand>
</feature>
<dbReference type="GO" id="GO:0046872">
    <property type="term" value="F:metal ion binding"/>
    <property type="evidence" value="ECO:0007669"/>
    <property type="project" value="UniProtKB-UniRule"/>
</dbReference>
<comment type="function">
    <text evidence="19">Removal of H(2)O(2), oxidation of toxic reductants, biosynthesis and degradation of lignin, suberization, auxin catabolism, response to environmental stresses such as wounding, pathogen attack and oxidative stress.</text>
</comment>
<dbReference type="CDD" id="cd00693">
    <property type="entry name" value="secretory_peroxidase"/>
    <property type="match status" value="1"/>
</dbReference>
<dbReference type="InterPro" id="IPR019793">
    <property type="entry name" value="Peroxidases_heam-ligand_BS"/>
</dbReference>
<evidence type="ECO:0000256" key="17">
    <source>
        <dbReference type="PIRSR" id="PIRSR600823-4"/>
    </source>
</evidence>
<dbReference type="InterPro" id="IPR002016">
    <property type="entry name" value="Haem_peroxidase"/>
</dbReference>
<dbReference type="AlphaFoldDB" id="A0A811QSH2"/>
<evidence type="ECO:0000256" key="14">
    <source>
        <dbReference type="PIRSR" id="PIRSR600823-1"/>
    </source>
</evidence>
<dbReference type="GO" id="GO:0006979">
    <property type="term" value="P:response to oxidative stress"/>
    <property type="evidence" value="ECO:0007669"/>
    <property type="project" value="UniProtKB-UniRule"/>
</dbReference>
<feature type="domain" description="Plant heme peroxidase family profile" evidence="20">
    <location>
        <begin position="40"/>
        <end position="330"/>
    </location>
</feature>
<sequence>MSGRVFVLAAAVGVLLAAAAVSSRPVVPLATSRAAAAGNDLSVYFHVDSCPQLETIVRSTVDAALQQNVRLTAGLLRLFFHDCFPQGCDASILLDNGERDLPPNVGLQQEAVQLVEDIRAKVHAACGPTVSCADITVLATRDAVSLSGGPSFTVPLGRLDSAAPASSNDVFTLPPPTSTVDQLLSAFASKNLSDPADLVALSGAHTVGKARCSSFGAVAGPATDDITRCVTATCSAPGSSDTLRDLDFLTPAVFDNLYFIELTLKKNKGVMLPSDQGLVTDPRTSWLVQGFADNHWWFFDQFGTSMIKMSQLKGPQGNVGEIRRNCLRPNTNSGVAATA</sequence>
<dbReference type="PRINTS" id="PR00458">
    <property type="entry name" value="PEROXIDASE"/>
</dbReference>
<evidence type="ECO:0000256" key="6">
    <source>
        <dbReference type="ARBA" id="ARBA00022723"/>
    </source>
</evidence>
<feature type="binding site" evidence="15">
    <location>
        <position position="174"/>
    </location>
    <ligand>
        <name>substrate</name>
    </ligand>
</feature>
<evidence type="ECO:0000256" key="3">
    <source>
        <dbReference type="ARBA" id="ARBA00006873"/>
    </source>
</evidence>
<keyword evidence="7 16" id="KW-0106">Calcium</keyword>
<evidence type="ECO:0000256" key="13">
    <source>
        <dbReference type="ARBA" id="ARBA00023324"/>
    </source>
</evidence>
<keyword evidence="5 19" id="KW-0349">Heme</keyword>
<feature type="binding site" description="axial binding residue" evidence="16">
    <location>
        <position position="205"/>
    </location>
    <ligand>
        <name>heme b</name>
        <dbReference type="ChEBI" id="CHEBI:60344"/>
    </ligand>
    <ligandPart>
        <name>Fe</name>
        <dbReference type="ChEBI" id="CHEBI:18248"/>
    </ligandPart>
</feature>
<evidence type="ECO:0000256" key="12">
    <source>
        <dbReference type="ARBA" id="ARBA00023283"/>
    </source>
</evidence>
<dbReference type="GO" id="GO:0140825">
    <property type="term" value="F:lactoperoxidase activity"/>
    <property type="evidence" value="ECO:0007669"/>
    <property type="project" value="UniProtKB-EC"/>
</dbReference>
<evidence type="ECO:0000256" key="5">
    <source>
        <dbReference type="ARBA" id="ARBA00022617"/>
    </source>
</evidence>
<keyword evidence="10 18" id="KW-1015">Disulfide bond</keyword>
<accession>A0A811QSH2</accession>
<proteinExistence type="inferred from homology"/>
<keyword evidence="19" id="KW-0732">Signal</keyword>
<feature type="binding site" evidence="16">
    <location>
        <position position="98"/>
    </location>
    <ligand>
        <name>Ca(2+)</name>
        <dbReference type="ChEBI" id="CHEBI:29108"/>
        <label>1</label>
    </ligand>
</feature>
<dbReference type="Gene3D" id="1.10.420.10">
    <property type="entry name" value="Peroxidase, domain 2"/>
    <property type="match status" value="1"/>
</dbReference>
<dbReference type="FunFam" id="1.10.420.10:FF:000001">
    <property type="entry name" value="Peroxidase"/>
    <property type="match status" value="1"/>
</dbReference>
<evidence type="ECO:0000256" key="18">
    <source>
        <dbReference type="PIRSR" id="PIRSR600823-5"/>
    </source>
</evidence>
<dbReference type="PANTHER" id="PTHR31517:SF51">
    <property type="entry name" value="PEROXIDASE 55"/>
    <property type="match status" value="1"/>
</dbReference>
<keyword evidence="22" id="KW-1185">Reference proteome</keyword>
<evidence type="ECO:0000256" key="8">
    <source>
        <dbReference type="ARBA" id="ARBA00023002"/>
    </source>
</evidence>
<feature type="disulfide bond" evidence="18">
    <location>
        <begin position="212"/>
        <end position="234"/>
    </location>
</feature>
<evidence type="ECO:0000256" key="7">
    <source>
        <dbReference type="ARBA" id="ARBA00022837"/>
    </source>
</evidence>
<comment type="similarity">
    <text evidence="3">Belongs to the peroxidase family. Ascorbate peroxidase subfamily.</text>
</comment>
<comment type="catalytic activity">
    <reaction evidence="1 19">
        <text>2 a phenolic donor + H2O2 = 2 a phenolic radical donor + 2 H2O</text>
        <dbReference type="Rhea" id="RHEA:56136"/>
        <dbReference type="ChEBI" id="CHEBI:15377"/>
        <dbReference type="ChEBI" id="CHEBI:16240"/>
        <dbReference type="ChEBI" id="CHEBI:139520"/>
        <dbReference type="ChEBI" id="CHEBI:139521"/>
        <dbReference type="EC" id="1.11.1.7"/>
    </reaction>
</comment>
<feature type="disulfide bond" evidence="18">
    <location>
        <begin position="50"/>
        <end position="126"/>
    </location>
</feature>
<gene>
    <name evidence="21" type="ORF">NCGR_LOCUS42401</name>
</gene>
<evidence type="ECO:0000256" key="9">
    <source>
        <dbReference type="ARBA" id="ARBA00023004"/>
    </source>
</evidence>
<feature type="binding site" evidence="16">
    <location>
        <position position="89"/>
    </location>
    <ligand>
        <name>Ca(2+)</name>
        <dbReference type="ChEBI" id="CHEBI:29108"/>
        <label>1</label>
    </ligand>
</feature>
<evidence type="ECO:0000256" key="1">
    <source>
        <dbReference type="ARBA" id="ARBA00000189"/>
    </source>
</evidence>
<dbReference type="EMBL" id="CAJGYO010000011">
    <property type="protein sequence ID" value="CAD6258958.1"/>
    <property type="molecule type" value="Genomic_DNA"/>
</dbReference>
<dbReference type="OrthoDB" id="2113341at2759"/>
<keyword evidence="12" id="KW-0873">Pyrrolidone carboxylic acid</keyword>
<feature type="chain" id="PRO_5033108647" description="Peroxidase" evidence="19">
    <location>
        <begin position="24"/>
        <end position="339"/>
    </location>
</feature>
<protein>
    <recommendedName>
        <fullName evidence="19">Peroxidase</fullName>
        <ecNumber evidence="19">1.11.1.7</ecNumber>
    </recommendedName>
</protein>
<evidence type="ECO:0000259" key="20">
    <source>
        <dbReference type="PROSITE" id="PS50873"/>
    </source>
</evidence>
<dbReference type="InterPro" id="IPR010255">
    <property type="entry name" value="Haem_peroxidase_sf"/>
</dbReference>
<dbReference type="PRINTS" id="PR00461">
    <property type="entry name" value="PLPEROXIDASE"/>
</dbReference>
<dbReference type="PANTHER" id="PTHR31517">
    <property type="match status" value="1"/>
</dbReference>
<feature type="binding site" evidence="16">
    <location>
        <position position="250"/>
    </location>
    <ligand>
        <name>Ca(2+)</name>
        <dbReference type="ChEBI" id="CHEBI:29108"/>
        <label>2</label>
    </ligand>
</feature>
<evidence type="ECO:0000256" key="4">
    <source>
        <dbReference type="ARBA" id="ARBA00022559"/>
    </source>
</evidence>
<feature type="binding site" evidence="16">
    <location>
        <position position="82"/>
    </location>
    <ligand>
        <name>Ca(2+)</name>
        <dbReference type="ChEBI" id="CHEBI:29108"/>
        <label>1</label>
    </ligand>
</feature>
<feature type="active site" description="Proton acceptor" evidence="14">
    <location>
        <position position="81"/>
    </location>
</feature>
<dbReference type="GO" id="GO:0005576">
    <property type="term" value="C:extracellular region"/>
    <property type="evidence" value="ECO:0007669"/>
    <property type="project" value="UniProtKB-SubCell"/>
</dbReference>
<keyword evidence="13 19" id="KW-0376">Hydrogen peroxide</keyword>
<feature type="binding site" evidence="16">
    <location>
        <position position="247"/>
    </location>
    <ligand>
        <name>Ca(2+)</name>
        <dbReference type="ChEBI" id="CHEBI:29108"/>
        <label>2</label>
    </ligand>
</feature>
<keyword evidence="11" id="KW-0325">Glycoprotein</keyword>
<keyword evidence="8 19" id="KW-0560">Oxidoreductase</keyword>
<comment type="cofactor">
    <cofactor evidence="16 19">
        <name>heme b</name>
        <dbReference type="ChEBI" id="CHEBI:60344"/>
    </cofactor>
    <text evidence="16 19">Binds 1 heme b (iron(II)-protoporphyrin IX) group per subunit.</text>
</comment>
<feature type="signal peptide" evidence="19">
    <location>
        <begin position="1"/>
        <end position="23"/>
    </location>
</feature>
<reference evidence="21" key="1">
    <citation type="submission" date="2020-10" db="EMBL/GenBank/DDBJ databases">
        <authorList>
            <person name="Han B."/>
            <person name="Lu T."/>
            <person name="Zhao Q."/>
            <person name="Huang X."/>
            <person name="Zhao Y."/>
        </authorList>
    </citation>
    <scope>NUCLEOTIDE SEQUENCE</scope>
</reference>
<dbReference type="InterPro" id="IPR000823">
    <property type="entry name" value="Peroxidase_pln"/>
</dbReference>
<dbReference type="InterPro" id="IPR033905">
    <property type="entry name" value="Secretory_peroxidase"/>
</dbReference>
<feature type="disulfide bond" evidence="18">
    <location>
        <begin position="83"/>
        <end position="88"/>
    </location>
</feature>
<dbReference type="Gene3D" id="1.10.520.10">
    <property type="match status" value="1"/>
</dbReference>
<evidence type="ECO:0000256" key="11">
    <source>
        <dbReference type="ARBA" id="ARBA00023180"/>
    </source>
</evidence>
<name>A0A811QSH2_9POAL</name>
<dbReference type="PROSITE" id="PS00436">
    <property type="entry name" value="PEROXIDASE_2"/>
    <property type="match status" value="1"/>
</dbReference>
<dbReference type="GO" id="GO:0042744">
    <property type="term" value="P:hydrogen peroxide catabolic process"/>
    <property type="evidence" value="ECO:0007669"/>
    <property type="project" value="UniProtKB-KW"/>
</dbReference>
<feature type="site" description="Transition state stabilizer" evidence="17">
    <location>
        <position position="77"/>
    </location>
</feature>
<comment type="cofactor">
    <cofactor evidence="16 19">
        <name>Ca(2+)</name>
        <dbReference type="ChEBI" id="CHEBI:29108"/>
    </cofactor>
    <text evidence="16 19">Binds 2 calcium ions per subunit.</text>
</comment>
<comment type="subcellular location">
    <subcellularLocation>
        <location evidence="2 19">Secreted</location>
    </subcellularLocation>
</comment>
<evidence type="ECO:0000256" key="2">
    <source>
        <dbReference type="ARBA" id="ARBA00004613"/>
    </source>
</evidence>
<evidence type="ECO:0000313" key="22">
    <source>
        <dbReference type="Proteomes" id="UP000604825"/>
    </source>
</evidence>
<feature type="binding site" evidence="16">
    <location>
        <position position="91"/>
    </location>
    <ligand>
        <name>Ca(2+)</name>
        <dbReference type="ChEBI" id="CHEBI:29108"/>
        <label>1</label>
    </ligand>
</feature>
<feature type="disulfide bond" evidence="18">
    <location>
        <begin position="132"/>
        <end position="326"/>
    </location>
</feature>
<evidence type="ECO:0000256" key="10">
    <source>
        <dbReference type="ARBA" id="ARBA00023157"/>
    </source>
</evidence>
<dbReference type="GO" id="GO:0020037">
    <property type="term" value="F:heme binding"/>
    <property type="evidence" value="ECO:0007669"/>
    <property type="project" value="UniProtKB-UniRule"/>
</dbReference>
<keyword evidence="4 19" id="KW-0575">Peroxidase</keyword>
<evidence type="ECO:0000256" key="16">
    <source>
        <dbReference type="PIRSR" id="PIRSR600823-3"/>
    </source>
</evidence>
<dbReference type="FunFam" id="1.10.520.10:FF:000009">
    <property type="entry name" value="Peroxidase"/>
    <property type="match status" value="1"/>
</dbReference>
<keyword evidence="19" id="KW-0964">Secreted</keyword>
<keyword evidence="9 16" id="KW-0408">Iron</keyword>